<keyword evidence="2" id="KW-1185">Reference proteome</keyword>
<gene>
    <name evidence="1" type="ORF">N783_17585</name>
</gene>
<dbReference type="Proteomes" id="UP000030403">
    <property type="component" value="Unassembled WGS sequence"/>
</dbReference>
<dbReference type="Gene3D" id="1.10.490.20">
    <property type="entry name" value="Phycocyanins"/>
    <property type="match status" value="1"/>
</dbReference>
<protein>
    <submittedName>
        <fullName evidence="1">Uncharacterized protein</fullName>
    </submittedName>
</protein>
<evidence type="ECO:0000313" key="1">
    <source>
        <dbReference type="EMBL" id="KGX84393.1"/>
    </source>
</evidence>
<evidence type="ECO:0000313" key="2">
    <source>
        <dbReference type="Proteomes" id="UP000030403"/>
    </source>
</evidence>
<sequence length="121" mass="14483">MKTLEKEKIVHQVVDEIYEAFPFLWEKFGENGRERTAEDNYHHLDHLETTYHLQDISFFLDYTDWLNRVLTSRNVGTPIIIDNYQRLKTAVQLLEDSDEEAAYQYYLDKGIQQLQQAPTER</sequence>
<organism evidence="1 2">
    <name type="scientific">Pontibacillus marinus BH030004 = DSM 16465</name>
    <dbReference type="NCBI Taxonomy" id="1385511"/>
    <lineage>
        <taxon>Bacteria</taxon>
        <taxon>Bacillati</taxon>
        <taxon>Bacillota</taxon>
        <taxon>Bacilli</taxon>
        <taxon>Bacillales</taxon>
        <taxon>Bacillaceae</taxon>
        <taxon>Pontibacillus</taxon>
    </lineage>
</organism>
<dbReference type="EMBL" id="AVPF01000057">
    <property type="protein sequence ID" value="KGX84393.1"/>
    <property type="molecule type" value="Genomic_DNA"/>
</dbReference>
<dbReference type="OrthoDB" id="2376384at2"/>
<dbReference type="STRING" id="1385511.GCA_000425225_01973"/>
<proteinExistence type="predicted"/>
<dbReference type="AlphaFoldDB" id="A0A0A5FZY1"/>
<dbReference type="InterPro" id="IPR038719">
    <property type="entry name" value="Phycobilisome_asu/bsu_sf"/>
</dbReference>
<comment type="caution">
    <text evidence="1">The sequence shown here is derived from an EMBL/GenBank/DDBJ whole genome shotgun (WGS) entry which is preliminary data.</text>
</comment>
<accession>A0A0A5FZY1</accession>
<dbReference type="eggNOG" id="ENOG5032V4R">
    <property type="taxonomic scope" value="Bacteria"/>
</dbReference>
<reference evidence="1 2" key="1">
    <citation type="submission" date="2013-08" db="EMBL/GenBank/DDBJ databases">
        <authorList>
            <person name="Huang J."/>
            <person name="Wang G."/>
        </authorList>
    </citation>
    <scope>NUCLEOTIDE SEQUENCE [LARGE SCALE GENOMIC DNA]</scope>
    <source>
        <strain evidence="1 2">BH030004</strain>
    </source>
</reference>
<name>A0A0A5FZY1_9BACI</name>
<dbReference type="RefSeq" id="WP_027445990.1">
    <property type="nucleotide sequence ID" value="NZ_AULJ01000019.1"/>
</dbReference>